<protein>
    <submittedName>
        <fullName evidence="1">Uncharacterized protein</fullName>
    </submittedName>
</protein>
<proteinExistence type="predicted"/>
<evidence type="ECO:0000313" key="2">
    <source>
        <dbReference type="Proteomes" id="UP000269721"/>
    </source>
</evidence>
<organism evidence="1 2">
    <name type="scientific">Blyttiomyces helicus</name>
    <dbReference type="NCBI Taxonomy" id="388810"/>
    <lineage>
        <taxon>Eukaryota</taxon>
        <taxon>Fungi</taxon>
        <taxon>Fungi incertae sedis</taxon>
        <taxon>Chytridiomycota</taxon>
        <taxon>Chytridiomycota incertae sedis</taxon>
        <taxon>Chytridiomycetes</taxon>
        <taxon>Chytridiomycetes incertae sedis</taxon>
        <taxon>Blyttiomyces</taxon>
    </lineage>
</organism>
<keyword evidence="2" id="KW-1185">Reference proteome</keyword>
<accession>A0A4P9WR21</accession>
<dbReference type="EMBL" id="KZ993843">
    <property type="protein sequence ID" value="RKO94663.1"/>
    <property type="molecule type" value="Genomic_DNA"/>
</dbReference>
<name>A0A4P9WR21_9FUNG</name>
<evidence type="ECO:0000313" key="1">
    <source>
        <dbReference type="EMBL" id="RKO94663.1"/>
    </source>
</evidence>
<gene>
    <name evidence="1" type="ORF">BDK51DRAFT_31743</name>
</gene>
<reference evidence="2" key="1">
    <citation type="journal article" date="2018" name="Nat. Microbiol.">
        <title>Leveraging single-cell genomics to expand the fungal tree of life.</title>
        <authorList>
            <person name="Ahrendt S.R."/>
            <person name="Quandt C.A."/>
            <person name="Ciobanu D."/>
            <person name="Clum A."/>
            <person name="Salamov A."/>
            <person name="Andreopoulos B."/>
            <person name="Cheng J.F."/>
            <person name="Woyke T."/>
            <person name="Pelin A."/>
            <person name="Henrissat B."/>
            <person name="Reynolds N.K."/>
            <person name="Benny G.L."/>
            <person name="Smith M.E."/>
            <person name="James T.Y."/>
            <person name="Grigoriev I.V."/>
        </authorList>
    </citation>
    <scope>NUCLEOTIDE SEQUENCE [LARGE SCALE GENOMIC DNA]</scope>
</reference>
<sequence length="214" mass="24260">MPILHASPSLPRPHLSLPERGWSCRSLTSKSRHRLPRHDGHIYPREYDSDNLAASSEGKRRLFLKTFSEGKLPILNLSIAGFRQNAGFIHVARKLNLLRRQWGIEQLESSLPERAYTYPAAVARLQLIFKHIRQFEKFYDLHGHHQKRLLVHHLGETALSKMGSSLIPMGLTADDASIPPPLLSEHFLRDHLLPRQGVGNVACETSDRLGHQSA</sequence>
<dbReference type="AlphaFoldDB" id="A0A4P9WR21"/>
<dbReference type="Proteomes" id="UP000269721">
    <property type="component" value="Unassembled WGS sequence"/>
</dbReference>